<gene>
    <name evidence="1" type="ORF">ACFSCX_10865</name>
</gene>
<evidence type="ECO:0000313" key="1">
    <source>
        <dbReference type="EMBL" id="MFD1737052.1"/>
    </source>
</evidence>
<reference evidence="2" key="1">
    <citation type="journal article" date="2019" name="Int. J. Syst. Evol. Microbiol.">
        <title>The Global Catalogue of Microorganisms (GCM) 10K type strain sequencing project: providing services to taxonomists for standard genome sequencing and annotation.</title>
        <authorList>
            <consortium name="The Broad Institute Genomics Platform"/>
            <consortium name="The Broad Institute Genome Sequencing Center for Infectious Disease"/>
            <person name="Wu L."/>
            <person name="Ma J."/>
        </authorList>
    </citation>
    <scope>NUCLEOTIDE SEQUENCE [LARGE SCALE GENOMIC DNA]</scope>
    <source>
        <strain evidence="2">CCUG 49339</strain>
    </source>
</reference>
<comment type="caution">
    <text evidence="1">The sequence shown here is derived from an EMBL/GenBank/DDBJ whole genome shotgun (WGS) entry which is preliminary data.</text>
</comment>
<accession>A0ABW4LRB9</accession>
<sequence length="59" mass="7078">MENRHQQRNFVYEVEVSGESHNEEFSLELFEELGAPESFKKIRTFDELLIWNDQLDTDS</sequence>
<protein>
    <submittedName>
        <fullName evidence="1">Uncharacterized protein</fullName>
    </submittedName>
</protein>
<dbReference type="EMBL" id="JBHUEM010000015">
    <property type="protein sequence ID" value="MFD1737052.1"/>
    <property type="molecule type" value="Genomic_DNA"/>
</dbReference>
<evidence type="ECO:0000313" key="2">
    <source>
        <dbReference type="Proteomes" id="UP001597214"/>
    </source>
</evidence>
<keyword evidence="2" id="KW-1185">Reference proteome</keyword>
<dbReference type="RefSeq" id="WP_377928248.1">
    <property type="nucleotide sequence ID" value="NZ_JBHUEM010000015.1"/>
</dbReference>
<proteinExistence type="predicted"/>
<name>A0ABW4LRB9_9BACI</name>
<organism evidence="1 2">
    <name type="scientific">Bacillus salitolerans</name>
    <dbReference type="NCBI Taxonomy" id="1437434"/>
    <lineage>
        <taxon>Bacteria</taxon>
        <taxon>Bacillati</taxon>
        <taxon>Bacillota</taxon>
        <taxon>Bacilli</taxon>
        <taxon>Bacillales</taxon>
        <taxon>Bacillaceae</taxon>
        <taxon>Bacillus</taxon>
    </lineage>
</organism>
<dbReference type="Proteomes" id="UP001597214">
    <property type="component" value="Unassembled WGS sequence"/>
</dbReference>